<comment type="caution">
    <text evidence="1">The sequence shown here is derived from an EMBL/GenBank/DDBJ whole genome shotgun (WGS) entry which is preliminary data.</text>
</comment>
<dbReference type="AlphaFoldDB" id="A0A9D4EUP9"/>
<gene>
    <name evidence="1" type="ORF">DPMN_164199</name>
</gene>
<reference evidence="1" key="2">
    <citation type="submission" date="2020-11" db="EMBL/GenBank/DDBJ databases">
        <authorList>
            <person name="McCartney M.A."/>
            <person name="Auch B."/>
            <person name="Kono T."/>
            <person name="Mallez S."/>
            <person name="Becker A."/>
            <person name="Gohl D.M."/>
            <person name="Silverstein K.A.T."/>
            <person name="Koren S."/>
            <person name="Bechman K.B."/>
            <person name="Herman A."/>
            <person name="Abrahante J.E."/>
            <person name="Garbe J."/>
        </authorList>
    </citation>
    <scope>NUCLEOTIDE SEQUENCE</scope>
    <source>
        <strain evidence="1">Duluth1</strain>
        <tissue evidence="1">Whole animal</tissue>
    </source>
</reference>
<proteinExistence type="predicted"/>
<dbReference type="Proteomes" id="UP000828390">
    <property type="component" value="Unassembled WGS sequence"/>
</dbReference>
<keyword evidence="2" id="KW-1185">Reference proteome</keyword>
<accession>A0A9D4EUP9</accession>
<sequence>MLFHIAISTLLLSGKGLQESETKPWFISMRMGVKTCAFFGAGIIMKLANHSTVKHMVQNLRESGGCPTDITQISGYKNLQSIINYSNISLQTQN</sequence>
<protein>
    <submittedName>
        <fullName evidence="1">Uncharacterized protein</fullName>
    </submittedName>
</protein>
<evidence type="ECO:0000313" key="1">
    <source>
        <dbReference type="EMBL" id="KAH3786098.1"/>
    </source>
</evidence>
<organism evidence="1 2">
    <name type="scientific">Dreissena polymorpha</name>
    <name type="common">Zebra mussel</name>
    <name type="synonym">Mytilus polymorpha</name>
    <dbReference type="NCBI Taxonomy" id="45954"/>
    <lineage>
        <taxon>Eukaryota</taxon>
        <taxon>Metazoa</taxon>
        <taxon>Spiralia</taxon>
        <taxon>Lophotrochozoa</taxon>
        <taxon>Mollusca</taxon>
        <taxon>Bivalvia</taxon>
        <taxon>Autobranchia</taxon>
        <taxon>Heteroconchia</taxon>
        <taxon>Euheterodonta</taxon>
        <taxon>Imparidentia</taxon>
        <taxon>Neoheterodontei</taxon>
        <taxon>Myida</taxon>
        <taxon>Dreissenoidea</taxon>
        <taxon>Dreissenidae</taxon>
        <taxon>Dreissena</taxon>
    </lineage>
</organism>
<dbReference type="EMBL" id="JAIWYP010000008">
    <property type="protein sequence ID" value="KAH3786098.1"/>
    <property type="molecule type" value="Genomic_DNA"/>
</dbReference>
<name>A0A9D4EUP9_DREPO</name>
<evidence type="ECO:0000313" key="2">
    <source>
        <dbReference type="Proteomes" id="UP000828390"/>
    </source>
</evidence>
<reference evidence="1" key="1">
    <citation type="journal article" date="2019" name="bioRxiv">
        <title>The Genome of the Zebra Mussel, Dreissena polymorpha: A Resource for Invasive Species Research.</title>
        <authorList>
            <person name="McCartney M.A."/>
            <person name="Auch B."/>
            <person name="Kono T."/>
            <person name="Mallez S."/>
            <person name="Zhang Y."/>
            <person name="Obille A."/>
            <person name="Becker A."/>
            <person name="Abrahante J.E."/>
            <person name="Garbe J."/>
            <person name="Badalamenti J.P."/>
            <person name="Herman A."/>
            <person name="Mangelson H."/>
            <person name="Liachko I."/>
            <person name="Sullivan S."/>
            <person name="Sone E.D."/>
            <person name="Koren S."/>
            <person name="Silverstein K.A.T."/>
            <person name="Beckman K.B."/>
            <person name="Gohl D.M."/>
        </authorList>
    </citation>
    <scope>NUCLEOTIDE SEQUENCE</scope>
    <source>
        <strain evidence="1">Duluth1</strain>
        <tissue evidence="1">Whole animal</tissue>
    </source>
</reference>